<feature type="compositionally biased region" description="Low complexity" evidence="1">
    <location>
        <begin position="1768"/>
        <end position="1780"/>
    </location>
</feature>
<dbReference type="PROSITE" id="PS50853">
    <property type="entry name" value="FN3"/>
    <property type="match status" value="1"/>
</dbReference>
<feature type="transmembrane region" description="Helical" evidence="2">
    <location>
        <begin position="1880"/>
        <end position="1898"/>
    </location>
</feature>
<evidence type="ECO:0000313" key="5">
    <source>
        <dbReference type="Proteomes" id="UP000515819"/>
    </source>
</evidence>
<keyword evidence="2" id="KW-0472">Membrane</keyword>
<protein>
    <recommendedName>
        <fullName evidence="3">Fibronectin type-III domain-containing protein</fullName>
    </recommendedName>
</protein>
<feature type="transmembrane region" description="Helical" evidence="2">
    <location>
        <begin position="20"/>
        <end position="42"/>
    </location>
</feature>
<organism evidence="4 5">
    <name type="scientific">Wujia chipingensis</name>
    <dbReference type="NCBI Taxonomy" id="2763670"/>
    <lineage>
        <taxon>Bacteria</taxon>
        <taxon>Bacillati</taxon>
        <taxon>Bacillota</taxon>
        <taxon>Clostridia</taxon>
        <taxon>Lachnospirales</taxon>
        <taxon>Lachnospiraceae</taxon>
        <taxon>Wujia</taxon>
    </lineage>
</organism>
<keyword evidence="2" id="KW-1133">Transmembrane helix</keyword>
<feature type="domain" description="Fibronectin type-III" evidence="3">
    <location>
        <begin position="1368"/>
        <end position="1470"/>
    </location>
</feature>
<keyword evidence="2" id="KW-0812">Transmembrane</keyword>
<evidence type="ECO:0000256" key="1">
    <source>
        <dbReference type="SAM" id="MobiDB-lite"/>
    </source>
</evidence>
<evidence type="ECO:0000259" key="3">
    <source>
        <dbReference type="PROSITE" id="PS50853"/>
    </source>
</evidence>
<keyword evidence="5" id="KW-1185">Reference proteome</keyword>
<dbReference type="KEGG" id="wcp:H9Q76_05295"/>
<evidence type="ECO:0000313" key="4">
    <source>
        <dbReference type="EMBL" id="QNM00690.1"/>
    </source>
</evidence>
<dbReference type="RefSeq" id="WP_249321788.1">
    <property type="nucleotide sequence ID" value="NZ_CP060632.1"/>
</dbReference>
<feature type="compositionally biased region" description="Low complexity" evidence="1">
    <location>
        <begin position="1817"/>
        <end position="1836"/>
    </location>
</feature>
<gene>
    <name evidence="4" type="ORF">H9Q76_05295</name>
</gene>
<reference evidence="4 5" key="1">
    <citation type="submission" date="2020-08" db="EMBL/GenBank/DDBJ databases">
        <authorList>
            <person name="Liu C."/>
            <person name="Sun Q."/>
        </authorList>
    </citation>
    <scope>NUCLEOTIDE SEQUENCE [LARGE SCALE GENOMIC DNA]</scope>
    <source>
        <strain evidence="4 5">NSJ-4</strain>
    </source>
</reference>
<feature type="transmembrane region" description="Helical" evidence="2">
    <location>
        <begin position="49"/>
        <end position="66"/>
    </location>
</feature>
<feature type="region of interest" description="Disordered" evidence="1">
    <location>
        <begin position="1812"/>
        <end position="1858"/>
    </location>
</feature>
<dbReference type="InterPro" id="IPR003961">
    <property type="entry name" value="FN3_dom"/>
</dbReference>
<name>A0A7G9FQ58_9FIRM</name>
<proteinExistence type="predicted"/>
<accession>A0A7G9FQ58</accession>
<feature type="region of interest" description="Disordered" evidence="1">
    <location>
        <begin position="1759"/>
        <end position="1780"/>
    </location>
</feature>
<sequence length="1904" mass="204718">MNFKDKLVSKLLDIGKKHRILVYPMLALVAVVTAISHAICWGRGNGKKMVASIMVVALLITQSLFLTSSAVNNGDDANAALTNTATDATSVMNSGDGADDPIQLLDADGNADAADDGTADAETANVTYYAYTTSSQTIAGFSKACAVADSTITLMSDNAEILQGFGLDAKYFTTDRNLYSDAQCTTPIAGNQMTTTENGTYQVFVKITRTAYTLAFSDCGDQGDVASVTIPTNETNTGNVEQVMTFAVPGSDDTYHFYKRGYKYISLGDKMIGQSIEVKSSDVRTNTITVKAGWEPIKDMKLTYQLYDPSVVGVLDPVESADAVVESAAFAYGDTVSIMTLDESAYIQNKGYYFAGWKIEGTDTIIDPSQTATMAATIDSGLVKENGALTDATNVAPVKLIGQWKYKEIELYVDGNKVDGSDAAVTGMYGTAMNHVITAKYKKDGAESESIQFTNGMQAVTTGLGTYGLSVNESANSYTITGTPNNVTTDAQSYTFTVTDTNDTSKTATFNLVFAVEKLPVIIGEVKDASTGGTLTKVYDNSDTIQVQTTASVTAQDGSVPDCITNDAIQVTFDVTAKMLDTGSVKGKDVGTGKTIRLTSPRLSGNNANCYELLNVEEGHLDVANAATVTKRTLNVEVAYDVDSVLFGQDSPECTLTITNPDNIAQGNNNEEQNAYAADPNTFMTRYLGLNNKDAWETNRKIYSSPANAYYYIRPTFASNGNYEVVVANPPKFSVTRESSDGYFSIKETAVGGYYPSYTIVATNGYDMVRILSDGEVDISDTMTRAQAKALFKNQSAGITADGTYTNIRFQLYNSTTNAISTIYTVKETIIVDTKIPVYVSHTVEPTGFVNQLGFGTYYHSQNNVTGMTLTVTYRSDESPCDYLHYYFAGEDASTVPTTTMQTKMVSKGNGLYEATLLVGSGYAGQLVVWATDTKQKESAHTKLVCYTTNTDASLTDKYYEWMVEGTPPTAALSVQGNGEAALTDKWYNTLDAAIAATDIDSGLDEVTWSVETPSTTVTATTSAYGANATKNAKITDYTFHQIITGGASNNYTPGEYYISAVVKDNAGNTVDVEKQGPFLFDGIKPAVTLSDDGESQTQFQSDVTITMDATEGELESGIDSIALYKDSTGSEPIQTWSAAGAKSWTESYDVTESGTYILVVTDIAGNQSTEQVTYSHISSERPDKPSVSIAKGDNGAIGNAGWLIEDKPKVTIKSTTETSDKVPVKTYYKVIYTDASGKHESQDSFTGESYTFALDGQGDVTVEAWAVSEAGCQSDTASEDAKVDIDGPAVTITDSVVDANGDVTINFQAIDLISGVDTDRVLVNGNAVSVTDTDGVAKGSFKADGSATYTIVAYDNAGNKSAEVSFEPLGLEVTPVTAITNTTAHIEAQVIQGTNPLSKSLCYIEYKKATETSYDTVLVNKTDTASGIEMIYNFSKLTPDTVYNYRVHAATLNSSEERVIEGSFKTLSGNSTTTIYGTAAYNDSLPDDVKDKPIYINLYRGNTIVGGEVVTSADNTRYMFTGVSDGTYRIVATNGTLTKEASVTVADGMITYPETYSTTGGINFVLSGLSTDVILDDGDVEIAVDGLDKIYNNSYYKGNVTDDDLRIVQNGGRIDIALHASYIKVSDVTSEEQGIFADKLGSRTEIVRYIRLYIVKNVYNEFGNLEYSQNLTRLYEPVTISFPLEDLAGENIKVASLHAEGTDYLFKSWTDASEVTLTHDYVIINTDRFSTYALYRVTQPKTYTVVWKDGDGNILKTETVEEGASATPPEGTPTKTPTKDYTYTFEGWDQDYTNVTKDMVILAWFYSTKRDDTTEDPGTTENPGTTEQPGTTEGPKAPNANVTPGGNGANGGQNTSKNPVKYTYMGATGSPQTGDATPIVLLVCAIVFAGAGIVVTIKKRKSF</sequence>
<evidence type="ECO:0000256" key="2">
    <source>
        <dbReference type="SAM" id="Phobius"/>
    </source>
</evidence>
<dbReference type="EMBL" id="CP060632">
    <property type="protein sequence ID" value="QNM00690.1"/>
    <property type="molecule type" value="Genomic_DNA"/>
</dbReference>
<dbReference type="Proteomes" id="UP000515819">
    <property type="component" value="Chromosome"/>
</dbReference>